<dbReference type="InterPro" id="IPR009081">
    <property type="entry name" value="PP-bd_ACP"/>
</dbReference>
<accession>A0A7Z9A4H1</accession>
<evidence type="ECO:0000256" key="3">
    <source>
        <dbReference type="ARBA" id="ARBA00022553"/>
    </source>
</evidence>
<dbReference type="GO" id="GO:0031177">
    <property type="term" value="F:phosphopantetheine binding"/>
    <property type="evidence" value="ECO:0007669"/>
    <property type="project" value="InterPro"/>
</dbReference>
<dbReference type="GO" id="GO:0003824">
    <property type="term" value="F:catalytic activity"/>
    <property type="evidence" value="ECO:0007669"/>
    <property type="project" value="InterPro"/>
</dbReference>
<feature type="domain" description="Carrier" evidence="4">
    <location>
        <begin position="1072"/>
        <end position="1147"/>
    </location>
</feature>
<dbReference type="GO" id="GO:0043041">
    <property type="term" value="P:amino acid activation for nonribosomal peptide biosynthetic process"/>
    <property type="evidence" value="ECO:0007669"/>
    <property type="project" value="TreeGrafter"/>
</dbReference>
<evidence type="ECO:0000313" key="6">
    <source>
        <dbReference type="Proteomes" id="UP000282386"/>
    </source>
</evidence>
<comment type="cofactor">
    <cofactor evidence="1">
        <name>pantetheine 4'-phosphate</name>
        <dbReference type="ChEBI" id="CHEBI:47942"/>
    </cofactor>
</comment>
<keyword evidence="2" id="KW-0596">Phosphopantetheine</keyword>
<dbReference type="InterPro" id="IPR001031">
    <property type="entry name" value="Thioesterase"/>
</dbReference>
<dbReference type="Gene3D" id="3.40.50.1820">
    <property type="entry name" value="alpha/beta hydrolase"/>
    <property type="match status" value="1"/>
</dbReference>
<protein>
    <submittedName>
        <fullName evidence="5">Dimodular nonribosomal peptide synthase</fullName>
    </submittedName>
</protein>
<dbReference type="PROSITE" id="PS50075">
    <property type="entry name" value="CARRIER"/>
    <property type="match status" value="1"/>
</dbReference>
<gene>
    <name evidence="5" type="primary">dhbF</name>
    <name evidence="5" type="ORF">NCTC10207_01396</name>
</gene>
<dbReference type="InterPro" id="IPR020845">
    <property type="entry name" value="AMP-binding_CS"/>
</dbReference>
<dbReference type="InterPro" id="IPR020806">
    <property type="entry name" value="PKS_PP-bd"/>
</dbReference>
<dbReference type="InterPro" id="IPR000873">
    <property type="entry name" value="AMP-dep_synth/lig_dom"/>
</dbReference>
<dbReference type="Gene3D" id="3.30.559.30">
    <property type="entry name" value="Nonribosomal peptide synthetase, condensation domain"/>
    <property type="match status" value="1"/>
</dbReference>
<dbReference type="Pfam" id="PF00501">
    <property type="entry name" value="AMP-binding"/>
    <property type="match status" value="1"/>
</dbReference>
<dbReference type="PANTHER" id="PTHR45527:SF1">
    <property type="entry name" value="FATTY ACID SYNTHASE"/>
    <property type="match status" value="1"/>
</dbReference>
<dbReference type="InterPro" id="IPR023213">
    <property type="entry name" value="CAT-like_dom_sf"/>
</dbReference>
<dbReference type="InterPro" id="IPR045851">
    <property type="entry name" value="AMP-bd_C_sf"/>
</dbReference>
<dbReference type="Pfam" id="PF00975">
    <property type="entry name" value="Thioesterase"/>
    <property type="match status" value="1"/>
</dbReference>
<evidence type="ECO:0000259" key="4">
    <source>
        <dbReference type="PROSITE" id="PS50075"/>
    </source>
</evidence>
<dbReference type="Gene3D" id="3.30.300.30">
    <property type="match status" value="1"/>
</dbReference>
<dbReference type="NCBIfam" id="TIGR01733">
    <property type="entry name" value="AA-adenyl-dom"/>
    <property type="match status" value="1"/>
</dbReference>
<sequence length="1418" mass="151985">MSTTEPAPASTPDTTPWLPLSVNARGIYLAAAIDPTNPCYNTAELLECPVGTNLDTLRQALRHLYEENEGFRVRTRLHAGRAEQQVLGLDEFLENTEFLENIELLPVPENPHEEEPDSEPVPAMVRAWASSLIAEPLNPDAGITVRSRVAFYADRLWVYHSFHHVVADGFAAFNGLSRIASIYRALSSGHPVPPVSRASLAELIAADNAAEPARASDYEYWTAGEGATALEQPDTSLAARTAAPAPRALRASLPIPNTVQQNMLAAAKKYGASWPVAATAAIGAYLGRIGGYDTAAFGIPQMNRMFGPTLPEPTRALGKTSANTGTTTVNVLPVQVPSLGSVAAALSSVKDQFARNTQHPLARQEDLERAAARNDSRLFGAQINIVPFDAVLTLGVPTPGTDELPGAPAPVARIHNVSAGPVADMTVTLRGMPGRGNPIYLELDANPNLYTMEQVQAHARHMGTWLENWATAATNELPLEAITTALPTELETINAFNSTGHHIEYKTLLQRFTDAVAAHPNEPALIAAAPGERYTLTPESPHAHEFNHTLTYTQLDARARALAASLVAAGVRPGTAVGLRFNRGIEQYIAVYAALYAGAIYVPILPELPAERVGHMLTDAGCSALLNGPGLGLLTPAELSPENPERFTNLPQLPFTALTPTAQHPLPADAAPASAILPGHETELDDTAYILFTSGSTGRPKGVAVSHRAIDNRLRWQQSKIPVAPGDRVLHKTPISFDVHVWELYWPLQEGAAVVIAAPEGHRDPEYLARVTAEQDITCVHFVPTMLAAFITSPTARRVLKSAGFGPQETDRRLRYLVCSGEALQKDQVLGAHRVLGAYPLNLYGPTEAAVDVTFWDTAEDPEREIIPIGEPVWNTGTHILDRAGRPVPPGITGELYLSGVQLAQGYVNNPQATASAFGQDAPSGMRVYRTGDLAAWEILPGATDDKPPRGVIVYRGRSDNQVKLRGQRLELGDIETVLTSLHSVTGAVALLYTGLREPALAAFLEVGALSTEQREEIIADARRACERNLPDYMVPSLWHAMETLPVSASGKADRKQLAQFRFTTAAADARGPHGLLEQQLCTIFARVLGRERFGTTEDFFAAGGHSLAALEVIAAIGEQLGLSVSIGALFANPTVEGLTRALEQDAGQEFAPVLPLRAADAELTPDTPAPLFVLPPAGGLGWCYAGYLAHLPANQPVYAVQASAFSDRHAGFPSTLRELAQEYLGRIRQTLRDANLPARIELMGWSVGGTAAVEVAALAEDAGIAVERTVLLDAYPAEQWQGVPAPDEQESFRALLRMGGLPEAAPGEVLDLPGTLKRLRQAGSAMGHLPEDKLGVCLESMRASAALMRGARQLDFSGAVTMFAVPHKDQPYLDAHGWESHAGALRVVWVDATHPDLVNPAYIPQIVAEAFGSGPAE</sequence>
<dbReference type="InterPro" id="IPR006162">
    <property type="entry name" value="Ppantetheine_attach_site"/>
</dbReference>
<dbReference type="GO" id="GO:0005737">
    <property type="term" value="C:cytoplasm"/>
    <property type="evidence" value="ECO:0007669"/>
    <property type="project" value="TreeGrafter"/>
</dbReference>
<dbReference type="PROSITE" id="PS00455">
    <property type="entry name" value="AMP_BINDING"/>
    <property type="match status" value="1"/>
</dbReference>
<dbReference type="RefSeq" id="WP_126500181.1">
    <property type="nucleotide sequence ID" value="NZ_LR134479.1"/>
</dbReference>
<dbReference type="PANTHER" id="PTHR45527">
    <property type="entry name" value="NONRIBOSOMAL PEPTIDE SYNTHETASE"/>
    <property type="match status" value="1"/>
</dbReference>
<dbReference type="SUPFAM" id="SSF47336">
    <property type="entry name" value="ACP-like"/>
    <property type="match status" value="1"/>
</dbReference>
<dbReference type="Pfam" id="PF00550">
    <property type="entry name" value="PP-binding"/>
    <property type="match status" value="1"/>
</dbReference>
<dbReference type="GO" id="GO:0008610">
    <property type="term" value="P:lipid biosynthetic process"/>
    <property type="evidence" value="ECO:0007669"/>
    <property type="project" value="UniProtKB-ARBA"/>
</dbReference>
<dbReference type="EMBL" id="LR134479">
    <property type="protein sequence ID" value="VEI23295.1"/>
    <property type="molecule type" value="Genomic_DNA"/>
</dbReference>
<dbReference type="SMART" id="SM00823">
    <property type="entry name" value="PKS_PP"/>
    <property type="match status" value="1"/>
</dbReference>
<evidence type="ECO:0000256" key="2">
    <source>
        <dbReference type="ARBA" id="ARBA00022450"/>
    </source>
</evidence>
<dbReference type="InterPro" id="IPR036736">
    <property type="entry name" value="ACP-like_sf"/>
</dbReference>
<dbReference type="InterPro" id="IPR010071">
    <property type="entry name" value="AA_adenyl_dom"/>
</dbReference>
<dbReference type="SUPFAM" id="SSF52777">
    <property type="entry name" value="CoA-dependent acyltransferases"/>
    <property type="match status" value="2"/>
</dbReference>
<name>A0A7Z9A4H1_9MICC</name>
<keyword evidence="3" id="KW-0597">Phosphoprotein</keyword>
<dbReference type="Pfam" id="PF00668">
    <property type="entry name" value="Condensation"/>
    <property type="match status" value="1"/>
</dbReference>
<dbReference type="SUPFAM" id="SSF53474">
    <property type="entry name" value="alpha/beta-Hydrolases"/>
    <property type="match status" value="1"/>
</dbReference>
<evidence type="ECO:0000256" key="1">
    <source>
        <dbReference type="ARBA" id="ARBA00001957"/>
    </source>
</evidence>
<reference evidence="5 6" key="1">
    <citation type="submission" date="2018-12" db="EMBL/GenBank/DDBJ databases">
        <authorList>
            <consortium name="Pathogen Informatics"/>
        </authorList>
    </citation>
    <scope>NUCLEOTIDE SEQUENCE [LARGE SCALE GENOMIC DNA]</scope>
    <source>
        <strain evidence="5 6">NCTC10207</strain>
    </source>
</reference>
<dbReference type="InterPro" id="IPR029058">
    <property type="entry name" value="AB_hydrolase_fold"/>
</dbReference>
<dbReference type="Gene3D" id="3.30.559.10">
    <property type="entry name" value="Chloramphenicol acetyltransferase-like domain"/>
    <property type="match status" value="1"/>
</dbReference>
<dbReference type="Proteomes" id="UP000282386">
    <property type="component" value="Chromosome"/>
</dbReference>
<dbReference type="Gene3D" id="3.40.50.980">
    <property type="match status" value="2"/>
</dbReference>
<dbReference type="SUPFAM" id="SSF56801">
    <property type="entry name" value="Acetyl-CoA synthetase-like"/>
    <property type="match status" value="1"/>
</dbReference>
<proteinExistence type="predicted"/>
<dbReference type="GO" id="GO:0044550">
    <property type="term" value="P:secondary metabolite biosynthetic process"/>
    <property type="evidence" value="ECO:0007669"/>
    <property type="project" value="TreeGrafter"/>
</dbReference>
<evidence type="ECO:0000313" key="5">
    <source>
        <dbReference type="EMBL" id="VEI23295.1"/>
    </source>
</evidence>
<organism evidence="5 6">
    <name type="scientific">Rothia aeria</name>
    <dbReference type="NCBI Taxonomy" id="172042"/>
    <lineage>
        <taxon>Bacteria</taxon>
        <taxon>Bacillati</taxon>
        <taxon>Actinomycetota</taxon>
        <taxon>Actinomycetes</taxon>
        <taxon>Micrococcales</taxon>
        <taxon>Micrococcaceae</taxon>
        <taxon>Rothia</taxon>
    </lineage>
</organism>
<dbReference type="CDD" id="cd05930">
    <property type="entry name" value="A_NRPS"/>
    <property type="match status" value="1"/>
</dbReference>
<dbReference type="Gene3D" id="2.30.38.10">
    <property type="entry name" value="Luciferase, Domain 3"/>
    <property type="match status" value="1"/>
</dbReference>
<dbReference type="PROSITE" id="PS00012">
    <property type="entry name" value="PHOSPHOPANTETHEINE"/>
    <property type="match status" value="1"/>
</dbReference>
<dbReference type="InterPro" id="IPR001242">
    <property type="entry name" value="Condensation_dom"/>
</dbReference>